<dbReference type="AlphaFoldDB" id="A0A437A1D5"/>
<dbReference type="Proteomes" id="UP000283090">
    <property type="component" value="Unassembled WGS sequence"/>
</dbReference>
<dbReference type="EMBL" id="SAEB01000006">
    <property type="protein sequence ID" value="RVD84938.1"/>
    <property type="molecule type" value="Genomic_DNA"/>
</dbReference>
<feature type="compositionally biased region" description="Basic residues" evidence="1">
    <location>
        <begin position="140"/>
        <end position="152"/>
    </location>
</feature>
<evidence type="ECO:0000256" key="1">
    <source>
        <dbReference type="SAM" id="MobiDB-lite"/>
    </source>
</evidence>
<keyword evidence="3" id="KW-1185">Reference proteome</keyword>
<dbReference type="OrthoDB" id="5332917at2759"/>
<feature type="compositionally biased region" description="Low complexity" evidence="1">
    <location>
        <begin position="83"/>
        <end position="100"/>
    </location>
</feature>
<feature type="compositionally biased region" description="Polar residues" evidence="1">
    <location>
        <begin position="8"/>
        <end position="17"/>
    </location>
</feature>
<reference evidence="2 3" key="1">
    <citation type="submission" date="2019-01" db="EMBL/GenBank/DDBJ databases">
        <title>Intercellular communication is required for trap formation in the nematode-trapping fungus Duddingtonia flagrans.</title>
        <authorList>
            <person name="Youssar L."/>
            <person name="Wernet V."/>
            <person name="Hensel N."/>
            <person name="Hildebrandt H.-G."/>
            <person name="Fischer R."/>
        </authorList>
    </citation>
    <scope>NUCLEOTIDE SEQUENCE [LARGE SCALE GENOMIC DNA]</scope>
    <source>
        <strain evidence="2 3">CBS H-5679</strain>
    </source>
</reference>
<accession>A0A437A1D5</accession>
<feature type="region of interest" description="Disordered" evidence="1">
    <location>
        <begin position="1"/>
        <end position="28"/>
    </location>
</feature>
<comment type="caution">
    <text evidence="2">The sequence shown here is derived from an EMBL/GenBank/DDBJ whole genome shotgun (WGS) entry which is preliminary data.</text>
</comment>
<protein>
    <submittedName>
        <fullName evidence="2">Uncharacterized protein</fullName>
    </submittedName>
</protein>
<gene>
    <name evidence="2" type="ORF">DFL_003274</name>
</gene>
<evidence type="ECO:0000313" key="3">
    <source>
        <dbReference type="Proteomes" id="UP000283090"/>
    </source>
</evidence>
<dbReference type="GeneID" id="93585585"/>
<feature type="compositionally biased region" description="Basic and acidic residues" evidence="1">
    <location>
        <begin position="120"/>
        <end position="129"/>
    </location>
</feature>
<evidence type="ECO:0000313" key="2">
    <source>
        <dbReference type="EMBL" id="RVD84938.1"/>
    </source>
</evidence>
<dbReference type="RefSeq" id="XP_067490482.1">
    <property type="nucleotide sequence ID" value="XM_067632189.1"/>
</dbReference>
<dbReference type="VEuPathDB" id="FungiDB:DFL_003274"/>
<feature type="region of interest" description="Disordered" evidence="1">
    <location>
        <begin position="57"/>
        <end position="198"/>
    </location>
</feature>
<name>A0A437A1D5_ARTFL</name>
<proteinExistence type="predicted"/>
<sequence>MASPLRCQETSVQSPDSKVSRSENKAKIASGSKVFENVSKSELVQYKEHMVISGIGTPTAAAGDISTHPHPAVVELPPVQEHSVSASSSDSKAKPLSSQSESNVILAASPRPKTGKSHHKGDEIPEKKPRSSTGDPLADKKKHIHGTTKKAPSKPSTDEVVTGAAEVLRTIKNATSKLSRPKSKPLAEEPQTDENTETEWKKTREYLNLCLMSSLTKRTKDALVVMKWLSGSFESTDLDPEGSVSESMATQRLEFHHIEVLQGLKAADWELIRESGQVAYRLFEEFLDSELDTLKKDENPRRISYEKRPPNTRLIHKFWGVFRTIIMTLNSGGSILCEINTNTVTLAATHPGAALQRVILALARTVISIRKQDLERAKTRCTKLFDDIGVLETHEKAFSAQMKTVAHLMMAGILRKSGENVEARFYMAQVRQVKDVEETLWFKWASICLDKYLDLKI</sequence>
<organism evidence="2 3">
    <name type="scientific">Arthrobotrys flagrans</name>
    <name type="common">Nematode-trapping fungus</name>
    <name type="synonym">Trichothecium flagrans</name>
    <dbReference type="NCBI Taxonomy" id="97331"/>
    <lineage>
        <taxon>Eukaryota</taxon>
        <taxon>Fungi</taxon>
        <taxon>Dikarya</taxon>
        <taxon>Ascomycota</taxon>
        <taxon>Pezizomycotina</taxon>
        <taxon>Orbiliomycetes</taxon>
        <taxon>Orbiliales</taxon>
        <taxon>Orbiliaceae</taxon>
        <taxon>Arthrobotrys</taxon>
    </lineage>
</organism>